<dbReference type="EMBL" id="OX395127">
    <property type="protein sequence ID" value="CAI5767002.1"/>
    <property type="molecule type" value="Genomic_DNA"/>
</dbReference>
<name>A0AA35P0C8_9SAUR</name>
<dbReference type="Proteomes" id="UP001178461">
    <property type="component" value="Chromosome 2"/>
</dbReference>
<gene>
    <name evidence="1" type="ORF">PODLI_1B014145</name>
</gene>
<accession>A0AA35P0C8</accession>
<keyword evidence="2" id="KW-1185">Reference proteome</keyword>
<reference evidence="1" key="1">
    <citation type="submission" date="2022-12" db="EMBL/GenBank/DDBJ databases">
        <authorList>
            <person name="Alioto T."/>
            <person name="Alioto T."/>
            <person name="Gomez Garrido J."/>
        </authorList>
    </citation>
    <scope>NUCLEOTIDE SEQUENCE</scope>
</reference>
<dbReference type="AlphaFoldDB" id="A0AA35P0C8"/>
<protein>
    <submittedName>
        <fullName evidence="1">Uncharacterized protein</fullName>
    </submittedName>
</protein>
<organism evidence="1 2">
    <name type="scientific">Podarcis lilfordi</name>
    <name type="common">Lilford's wall lizard</name>
    <dbReference type="NCBI Taxonomy" id="74358"/>
    <lineage>
        <taxon>Eukaryota</taxon>
        <taxon>Metazoa</taxon>
        <taxon>Chordata</taxon>
        <taxon>Craniata</taxon>
        <taxon>Vertebrata</taxon>
        <taxon>Euteleostomi</taxon>
        <taxon>Lepidosauria</taxon>
        <taxon>Squamata</taxon>
        <taxon>Bifurcata</taxon>
        <taxon>Unidentata</taxon>
        <taxon>Episquamata</taxon>
        <taxon>Laterata</taxon>
        <taxon>Lacertibaenia</taxon>
        <taxon>Lacertidae</taxon>
        <taxon>Podarcis</taxon>
    </lineage>
</organism>
<proteinExistence type="predicted"/>
<evidence type="ECO:0000313" key="2">
    <source>
        <dbReference type="Proteomes" id="UP001178461"/>
    </source>
</evidence>
<sequence>MPPVLQSCSEISAIEEGHRRSIANPYFAEIIHCYNSKKIAIKFISAKDSVK</sequence>
<evidence type="ECO:0000313" key="1">
    <source>
        <dbReference type="EMBL" id="CAI5767002.1"/>
    </source>
</evidence>